<protein>
    <submittedName>
        <fullName evidence="1">Uncharacterized protein</fullName>
    </submittedName>
</protein>
<reference evidence="1 2" key="1">
    <citation type="submission" date="2019-11" db="EMBL/GenBank/DDBJ databases">
        <title>Whole-genome sequence of a Rhodoblastus acidophilus DSM 142.</title>
        <authorList>
            <person name="Kyndt J.A."/>
            <person name="Meyer T.E."/>
        </authorList>
    </citation>
    <scope>NUCLEOTIDE SEQUENCE [LARGE SCALE GENOMIC DNA]</scope>
    <source>
        <strain evidence="1 2">DSM 142</strain>
    </source>
</reference>
<dbReference type="EMBL" id="WNKS01000019">
    <property type="protein sequence ID" value="MTV32611.1"/>
    <property type="molecule type" value="Genomic_DNA"/>
</dbReference>
<name>A0A6N8DTZ0_RHOAC</name>
<organism evidence="1 2">
    <name type="scientific">Rhodoblastus acidophilus</name>
    <name type="common">Rhodopseudomonas acidophila</name>
    <dbReference type="NCBI Taxonomy" id="1074"/>
    <lineage>
        <taxon>Bacteria</taxon>
        <taxon>Pseudomonadati</taxon>
        <taxon>Pseudomonadota</taxon>
        <taxon>Alphaproteobacteria</taxon>
        <taxon>Hyphomicrobiales</taxon>
        <taxon>Rhodoblastaceae</taxon>
        <taxon>Rhodoblastus</taxon>
    </lineage>
</organism>
<dbReference type="Proteomes" id="UP000439113">
    <property type="component" value="Unassembled WGS sequence"/>
</dbReference>
<comment type="caution">
    <text evidence="1">The sequence shown here is derived from an EMBL/GenBank/DDBJ whole genome shotgun (WGS) entry which is preliminary data.</text>
</comment>
<sequence length="57" mass="6340">MQDNRDKFNRILGMICSNEQTGADRIEFWCGFGSRAAQKTNHRAAGVCPASHDQVSL</sequence>
<dbReference type="AlphaFoldDB" id="A0A6N8DTZ0"/>
<accession>A0A6N8DTZ0</accession>
<evidence type="ECO:0000313" key="1">
    <source>
        <dbReference type="EMBL" id="MTV32611.1"/>
    </source>
</evidence>
<gene>
    <name evidence="1" type="ORF">GJ654_16615</name>
</gene>
<dbReference type="RefSeq" id="WP_155447301.1">
    <property type="nucleotide sequence ID" value="NZ_JAOQNR010000018.1"/>
</dbReference>
<proteinExistence type="predicted"/>
<evidence type="ECO:0000313" key="2">
    <source>
        <dbReference type="Proteomes" id="UP000439113"/>
    </source>
</evidence>